<sequence>MEVHLQEYIRHLQVLNQQLERENYVKYQQINQLLHENQEHVRCQSEGEEKKMKMAERITELEEELRQERAWNLTRRFMPPRSWTLELLWLNLM</sequence>
<dbReference type="AlphaFoldDB" id="A0A8T0NQR8"/>
<dbReference type="Proteomes" id="UP000823388">
    <property type="component" value="Chromosome 9K"/>
</dbReference>
<gene>
    <name evidence="1" type="ORF">PVAP13_9KG328964</name>
</gene>
<proteinExistence type="predicted"/>
<name>A0A8T0NQR8_PANVG</name>
<protein>
    <submittedName>
        <fullName evidence="1">Uncharacterized protein</fullName>
    </submittedName>
</protein>
<accession>A0A8T0NQR8</accession>
<reference evidence="1" key="1">
    <citation type="submission" date="2020-05" db="EMBL/GenBank/DDBJ databases">
        <title>WGS assembly of Panicum virgatum.</title>
        <authorList>
            <person name="Lovell J.T."/>
            <person name="Jenkins J."/>
            <person name="Shu S."/>
            <person name="Juenger T.E."/>
            <person name="Schmutz J."/>
        </authorList>
    </citation>
    <scope>NUCLEOTIDE SEQUENCE</scope>
    <source>
        <strain evidence="1">AP13</strain>
    </source>
</reference>
<organism evidence="1 2">
    <name type="scientific">Panicum virgatum</name>
    <name type="common">Blackwell switchgrass</name>
    <dbReference type="NCBI Taxonomy" id="38727"/>
    <lineage>
        <taxon>Eukaryota</taxon>
        <taxon>Viridiplantae</taxon>
        <taxon>Streptophyta</taxon>
        <taxon>Embryophyta</taxon>
        <taxon>Tracheophyta</taxon>
        <taxon>Spermatophyta</taxon>
        <taxon>Magnoliopsida</taxon>
        <taxon>Liliopsida</taxon>
        <taxon>Poales</taxon>
        <taxon>Poaceae</taxon>
        <taxon>PACMAD clade</taxon>
        <taxon>Panicoideae</taxon>
        <taxon>Panicodae</taxon>
        <taxon>Paniceae</taxon>
        <taxon>Panicinae</taxon>
        <taxon>Panicum</taxon>
        <taxon>Panicum sect. Hiantes</taxon>
    </lineage>
</organism>
<keyword evidence="2" id="KW-1185">Reference proteome</keyword>
<evidence type="ECO:0000313" key="2">
    <source>
        <dbReference type="Proteomes" id="UP000823388"/>
    </source>
</evidence>
<dbReference type="EMBL" id="CM029053">
    <property type="protein sequence ID" value="KAG2550599.1"/>
    <property type="molecule type" value="Genomic_DNA"/>
</dbReference>
<evidence type="ECO:0000313" key="1">
    <source>
        <dbReference type="EMBL" id="KAG2550599.1"/>
    </source>
</evidence>
<comment type="caution">
    <text evidence="1">The sequence shown here is derived from an EMBL/GenBank/DDBJ whole genome shotgun (WGS) entry which is preliminary data.</text>
</comment>